<accession>A0AAD5U1A5</accession>
<evidence type="ECO:0000313" key="2">
    <source>
        <dbReference type="Proteomes" id="UP001211065"/>
    </source>
</evidence>
<evidence type="ECO:0000313" key="1">
    <source>
        <dbReference type="EMBL" id="KAJ3221002.1"/>
    </source>
</evidence>
<organism evidence="1 2">
    <name type="scientific">Clydaea vesicula</name>
    <dbReference type="NCBI Taxonomy" id="447962"/>
    <lineage>
        <taxon>Eukaryota</taxon>
        <taxon>Fungi</taxon>
        <taxon>Fungi incertae sedis</taxon>
        <taxon>Chytridiomycota</taxon>
        <taxon>Chytridiomycota incertae sedis</taxon>
        <taxon>Chytridiomycetes</taxon>
        <taxon>Lobulomycetales</taxon>
        <taxon>Lobulomycetaceae</taxon>
        <taxon>Clydaea</taxon>
    </lineage>
</organism>
<proteinExistence type="predicted"/>
<reference evidence="1" key="1">
    <citation type="submission" date="2020-05" db="EMBL/GenBank/DDBJ databases">
        <title>Phylogenomic resolution of chytrid fungi.</title>
        <authorList>
            <person name="Stajich J.E."/>
            <person name="Amses K."/>
            <person name="Simmons R."/>
            <person name="Seto K."/>
            <person name="Myers J."/>
            <person name="Bonds A."/>
            <person name="Quandt C.A."/>
            <person name="Barry K."/>
            <person name="Liu P."/>
            <person name="Grigoriev I."/>
            <person name="Longcore J.E."/>
            <person name="James T.Y."/>
        </authorList>
    </citation>
    <scope>NUCLEOTIDE SEQUENCE</scope>
    <source>
        <strain evidence="1">JEL0476</strain>
    </source>
</reference>
<dbReference type="AlphaFoldDB" id="A0AAD5U1A5"/>
<gene>
    <name evidence="1" type="ORF">HK099_003839</name>
</gene>
<protein>
    <submittedName>
        <fullName evidence="1">Uncharacterized protein</fullName>
    </submittedName>
</protein>
<keyword evidence="2" id="KW-1185">Reference proteome</keyword>
<name>A0AAD5U1A5_9FUNG</name>
<dbReference type="Proteomes" id="UP001211065">
    <property type="component" value="Unassembled WGS sequence"/>
</dbReference>
<sequence length="272" mass="31101">MNLKRTKEQVEVEHYNVNMLASVDTTALPISAENFQKNELLSSLTQDQNEMFVFVDNESSNVYKDLFDENYVTKIILDNISATEDIDVEELNKPIDDETEIVNNIENTSFSDGEIVDMPVFQVGSPWELIEAMENSKSEKEVVPKLYAEEVKKNTLDFDTMAWREHVNEDDDDDIPFFNKNGIFENTESLTIEEKNSIINSNLENNIEKSTPNYKESVNFLDLSIDGEHLSLLSADNKVDEISSSKNNLNNQIDELEQFFQTSVQISSNSIL</sequence>
<comment type="caution">
    <text evidence="1">The sequence shown here is derived from an EMBL/GenBank/DDBJ whole genome shotgun (WGS) entry which is preliminary data.</text>
</comment>
<dbReference type="EMBL" id="JADGJW010000258">
    <property type="protein sequence ID" value="KAJ3221002.1"/>
    <property type="molecule type" value="Genomic_DNA"/>
</dbReference>